<feature type="region of interest" description="Disordered" evidence="3">
    <location>
        <begin position="884"/>
        <end position="927"/>
    </location>
</feature>
<dbReference type="AlphaFoldDB" id="A0A507DK07"/>
<evidence type="ECO:0000256" key="1">
    <source>
        <dbReference type="ARBA" id="ARBA00022723"/>
    </source>
</evidence>
<feature type="region of interest" description="Disordered" evidence="3">
    <location>
        <begin position="960"/>
        <end position="1038"/>
    </location>
</feature>
<keyword evidence="1" id="KW-0479">Metal-binding</keyword>
<dbReference type="PANTHER" id="PTHR46771">
    <property type="entry name" value="DETERIN"/>
    <property type="match status" value="1"/>
</dbReference>
<dbReference type="InterPro" id="IPR001370">
    <property type="entry name" value="BIR_rpt"/>
</dbReference>
<feature type="compositionally biased region" description="Polar residues" evidence="3">
    <location>
        <begin position="535"/>
        <end position="544"/>
    </location>
</feature>
<dbReference type="SUPFAM" id="SSF57924">
    <property type="entry name" value="Inhibitor of apoptosis (IAP) repeat"/>
    <property type="match status" value="2"/>
</dbReference>
<evidence type="ECO:0000256" key="3">
    <source>
        <dbReference type="SAM" id="MobiDB-lite"/>
    </source>
</evidence>
<dbReference type="VEuPathDB" id="FungiDB:SeMB42_g00527"/>
<dbReference type="CDD" id="cd00022">
    <property type="entry name" value="BIR"/>
    <property type="match status" value="1"/>
</dbReference>
<dbReference type="GO" id="GO:0046872">
    <property type="term" value="F:metal ion binding"/>
    <property type="evidence" value="ECO:0007669"/>
    <property type="project" value="UniProtKB-KW"/>
</dbReference>
<dbReference type="SMART" id="SM00238">
    <property type="entry name" value="BIR"/>
    <property type="match status" value="2"/>
</dbReference>
<gene>
    <name evidence="4" type="ORF">SeLEV6574_g00047</name>
</gene>
<dbReference type="PANTHER" id="PTHR46771:SF5">
    <property type="entry name" value="DETERIN"/>
    <property type="match status" value="1"/>
</dbReference>
<feature type="compositionally biased region" description="Basic residues" evidence="3">
    <location>
        <begin position="270"/>
        <end position="281"/>
    </location>
</feature>
<dbReference type="InterPro" id="IPR051190">
    <property type="entry name" value="Baculoviral_IAP"/>
</dbReference>
<accession>A0A507DK07</accession>
<feature type="compositionally biased region" description="Basic and acidic residues" evidence="3">
    <location>
        <begin position="328"/>
        <end position="337"/>
    </location>
</feature>
<keyword evidence="2" id="KW-0862">Zinc</keyword>
<feature type="region of interest" description="Disordered" evidence="3">
    <location>
        <begin position="617"/>
        <end position="650"/>
    </location>
</feature>
<dbReference type="Proteomes" id="UP000320475">
    <property type="component" value="Unassembled WGS sequence"/>
</dbReference>
<dbReference type="Gene3D" id="1.10.1170.10">
    <property type="entry name" value="Inhibitor Of Apoptosis Protein (2mihbC-IAP-1), Chain A"/>
    <property type="match status" value="2"/>
</dbReference>
<feature type="region of interest" description="Disordered" evidence="3">
    <location>
        <begin position="506"/>
        <end position="563"/>
    </location>
</feature>
<dbReference type="OrthoDB" id="2196114at2759"/>
<comment type="caution">
    <text evidence="4">The sequence shown here is derived from an EMBL/GenBank/DDBJ whole genome shotgun (WGS) entry which is preliminary data.</text>
</comment>
<feature type="compositionally biased region" description="Polar residues" evidence="3">
    <location>
        <begin position="367"/>
        <end position="390"/>
    </location>
</feature>
<feature type="region of interest" description="Disordered" evidence="3">
    <location>
        <begin position="316"/>
        <end position="467"/>
    </location>
</feature>
<evidence type="ECO:0000313" key="4">
    <source>
        <dbReference type="EMBL" id="TPX51856.1"/>
    </source>
</evidence>
<reference evidence="4 5" key="1">
    <citation type="journal article" date="2019" name="Sci. Rep.">
        <title>Comparative genomics of chytrid fungi reveal insights into the obligate biotrophic and pathogenic lifestyle of Synchytrium endobioticum.</title>
        <authorList>
            <person name="van de Vossenberg B.T.L.H."/>
            <person name="Warris S."/>
            <person name="Nguyen H.D.T."/>
            <person name="van Gent-Pelzer M.P.E."/>
            <person name="Joly D.L."/>
            <person name="van de Geest H.C."/>
            <person name="Bonants P.J.M."/>
            <person name="Smith D.S."/>
            <person name="Levesque C.A."/>
            <person name="van der Lee T.A.J."/>
        </authorList>
    </citation>
    <scope>NUCLEOTIDE SEQUENCE [LARGE SCALE GENOMIC DNA]</scope>
    <source>
        <strain evidence="4 5">LEV6574</strain>
    </source>
</reference>
<name>A0A507DK07_9FUNG</name>
<feature type="compositionally biased region" description="Polar residues" evidence="3">
    <location>
        <begin position="454"/>
        <end position="463"/>
    </location>
</feature>
<feature type="compositionally biased region" description="Polar residues" evidence="3">
    <location>
        <begin position="974"/>
        <end position="997"/>
    </location>
</feature>
<evidence type="ECO:0000313" key="5">
    <source>
        <dbReference type="Proteomes" id="UP000320475"/>
    </source>
</evidence>
<feature type="region of interest" description="Disordered" evidence="3">
    <location>
        <begin position="201"/>
        <end position="304"/>
    </location>
</feature>
<dbReference type="Pfam" id="PF00653">
    <property type="entry name" value="BIR"/>
    <property type="match status" value="2"/>
</dbReference>
<dbReference type="PROSITE" id="PS50143">
    <property type="entry name" value="BIR_REPEAT_2"/>
    <property type="match status" value="2"/>
</dbReference>
<evidence type="ECO:0000256" key="2">
    <source>
        <dbReference type="ARBA" id="ARBA00022833"/>
    </source>
</evidence>
<protein>
    <recommendedName>
        <fullName evidence="6">BIR-domain-containing protein</fullName>
    </recommendedName>
</protein>
<proteinExistence type="predicted"/>
<feature type="region of interest" description="Disordered" evidence="3">
    <location>
        <begin position="779"/>
        <end position="869"/>
    </location>
</feature>
<sequence>MTTTNMTLASYQERLKTFGAGRGRPAATRWPYTRRDKAAPRPEQLAQVGFYFTPTASNPDCCTCYICSTSTSNWKQHTQLWDCHKDTCALRMLHNHLDQISQTATKNKKADGIDHAPNSSIIIQARLASFGKDWWPHASDNHWHPQPQALAAAGWIYKPYDDAEDATECLYCGISLDGWELNDDPVHEHRKRRPECVMFNLPPPKKATSTKALVGPLEENDDAATAETRKKTEIEVTISDDEPATKLVKPRRGRPPAAAAVATSDDSKKPVKRAVRGRKRKVTPENQDAEGDLSVPVRSSKSKGKHVEFIGNIMAESVADGDASPSSEKLDNNEQRPENFQQLVISDQAGPRTQGKDDSDNEETLQPLKSSGSNVKGRQSAATVTKSGVPTSAGWGNEKSTVDINGKKPGILKPIPSQSSAPADSLEKDPKQQSKRRKLAATDKPTYRGDGNANKRSSSSQSVMWPEIPTDIQTTAISIFDPVKDSLSLKELLPLKKSVVIKEPPTAERKKHLGSANDDVIPDEPINAKGGNGSSGRSFKTPSASIMKRKIGTKERPKFRAGAHSTNNTAVSVKTPVVVVKEGGKSVIKLLPPPSESINKRHGNENCQDNALAAPRHNLHDLKGPPTRSKQSLCAEDDDNPLKMNENGSPDRDIIALETNAMEVDGTERDVTVRQVVIDLAMTDYNDAETDDEEFVPEVLKKQASNRSSMANRKVNTPEVLKDLSMPEPVGNESRFASREDSKPHLLLARVSETQLTIVADKNAMPAGTYDVLSEVVRDEEPAGPASENDEPEPPPTAGEANSEALVTTDNEAAAPATLDEMVAIPLPPRTAEDDGLASAAKASEEPTAPVILRDDSTDQTAEDGSASRVIVVEEPIAPIIVNHKPAAPTMADNESPDLTLVADEPSDPTKVGGESTDGTIVHNKSEVPTILDDRKKIVGVRLHNDMDVDKDETVATTIVDDRLQNDMDVENDVPQSSVQPTSDIPTKSSLCSQKNRSPCAGEAAVAEDQSRKTDGGHSTNDVCTPIKRKPTEGTMPEAETISALSLASKQMGFERSPTLEEARTLSMKDFITKIAQESVDFFERRAAERLGGLRKEAAGLRETLVVSSST</sequence>
<evidence type="ECO:0008006" key="6">
    <source>
        <dbReference type="Google" id="ProtNLM"/>
    </source>
</evidence>
<dbReference type="EMBL" id="QEAM01000001">
    <property type="protein sequence ID" value="TPX51856.1"/>
    <property type="molecule type" value="Genomic_DNA"/>
</dbReference>
<organism evidence="4 5">
    <name type="scientific">Synchytrium endobioticum</name>
    <dbReference type="NCBI Taxonomy" id="286115"/>
    <lineage>
        <taxon>Eukaryota</taxon>
        <taxon>Fungi</taxon>
        <taxon>Fungi incertae sedis</taxon>
        <taxon>Chytridiomycota</taxon>
        <taxon>Chytridiomycota incertae sedis</taxon>
        <taxon>Chytridiomycetes</taxon>
        <taxon>Synchytriales</taxon>
        <taxon>Synchytriaceae</taxon>
        <taxon>Synchytrium</taxon>
    </lineage>
</organism>